<dbReference type="PANTHER" id="PTHR43861:SF1">
    <property type="entry name" value="TRANS-ACONITATE 2-METHYLTRANSFERASE"/>
    <property type="match status" value="1"/>
</dbReference>
<dbReference type="HOGENOM" id="CLU_060397_0_1_6"/>
<dbReference type="PANTHER" id="PTHR43861">
    <property type="entry name" value="TRANS-ACONITATE 2-METHYLTRANSFERASE-RELATED"/>
    <property type="match status" value="1"/>
</dbReference>
<dbReference type="InterPro" id="IPR029063">
    <property type="entry name" value="SAM-dependent_MTases_sf"/>
</dbReference>
<dbReference type="SUPFAM" id="SSF53335">
    <property type="entry name" value="S-adenosyl-L-methionine-dependent methyltransferases"/>
    <property type="match status" value="1"/>
</dbReference>
<dbReference type="Pfam" id="PF13649">
    <property type="entry name" value="Methyltransf_25"/>
    <property type="match status" value="1"/>
</dbReference>
<dbReference type="GO" id="GO:0008168">
    <property type="term" value="F:methyltransferase activity"/>
    <property type="evidence" value="ECO:0007669"/>
    <property type="project" value="UniProtKB-KW"/>
</dbReference>
<evidence type="ECO:0000256" key="2">
    <source>
        <dbReference type="ARBA" id="ARBA00022679"/>
    </source>
</evidence>
<evidence type="ECO:0000256" key="1">
    <source>
        <dbReference type="ARBA" id="ARBA00022603"/>
    </source>
</evidence>
<protein>
    <submittedName>
        <fullName evidence="4">Methylase involved in ubiquinone/menaquinone biosynthesis, putative</fullName>
    </submittedName>
</protein>
<dbReference type="RefSeq" id="WP_020913348.1">
    <property type="nucleotide sequence ID" value="NC_011566.1"/>
</dbReference>
<feature type="domain" description="Methyltransferase" evidence="3">
    <location>
        <begin position="46"/>
        <end position="138"/>
    </location>
</feature>
<dbReference type="Gene3D" id="3.40.50.150">
    <property type="entry name" value="Vaccinia Virus protein VP39"/>
    <property type="match status" value="1"/>
</dbReference>
<keyword evidence="1 4" id="KW-0489">Methyltransferase</keyword>
<gene>
    <name evidence="4" type="ordered locus">swp_3294</name>
</gene>
<sequence>MDNNQISVNTFDKLAQRYEDKYMDLTMYADTFDSFINHLPTDDARVLELACGPGNITKMLLSAKPNLSILATDLAPNMLLLAKKNNPKIEVLQLDSRHLSKVTERFDAIMCGFCLPYLDRDEAIALIDAAAERLNPQGVLYLSTMEGECPKVREDTSSDGDKVYTYFHHAEQLVPALSRRGFKLLALKRKQQLSPIGEVTDLFITARLDAN</sequence>
<evidence type="ECO:0000313" key="4">
    <source>
        <dbReference type="EMBL" id="ACJ29998.1"/>
    </source>
</evidence>
<accession>B8CRJ0</accession>
<name>B8CRJ0_SHEPW</name>
<dbReference type="Proteomes" id="UP000000753">
    <property type="component" value="Chromosome"/>
</dbReference>
<keyword evidence="5" id="KW-1185">Reference proteome</keyword>
<organism evidence="4 5">
    <name type="scientific">Shewanella piezotolerans (strain WP3 / JCM 13877)</name>
    <dbReference type="NCBI Taxonomy" id="225849"/>
    <lineage>
        <taxon>Bacteria</taxon>
        <taxon>Pseudomonadati</taxon>
        <taxon>Pseudomonadota</taxon>
        <taxon>Gammaproteobacteria</taxon>
        <taxon>Alteromonadales</taxon>
        <taxon>Shewanellaceae</taxon>
        <taxon>Shewanella</taxon>
    </lineage>
</organism>
<evidence type="ECO:0000313" key="5">
    <source>
        <dbReference type="Proteomes" id="UP000000753"/>
    </source>
</evidence>
<dbReference type="GO" id="GO:0032259">
    <property type="term" value="P:methylation"/>
    <property type="evidence" value="ECO:0007669"/>
    <property type="project" value="UniProtKB-KW"/>
</dbReference>
<dbReference type="OrthoDB" id="9760689at2"/>
<keyword evidence="2" id="KW-0808">Transferase</keyword>
<evidence type="ECO:0000259" key="3">
    <source>
        <dbReference type="Pfam" id="PF13649"/>
    </source>
</evidence>
<dbReference type="CDD" id="cd02440">
    <property type="entry name" value="AdoMet_MTases"/>
    <property type="match status" value="1"/>
</dbReference>
<keyword evidence="4" id="KW-0830">Ubiquinone</keyword>
<dbReference type="eggNOG" id="COG2226">
    <property type="taxonomic scope" value="Bacteria"/>
</dbReference>
<reference evidence="4 5" key="1">
    <citation type="journal article" date="2008" name="PLoS ONE">
        <title>Environmental adaptation: genomic analysis of the piezotolerant and psychrotolerant deep-sea iron reducing bacterium Shewanella piezotolerans WP3.</title>
        <authorList>
            <person name="Wang F."/>
            <person name="Wang J."/>
            <person name="Jian H."/>
            <person name="Zhang B."/>
            <person name="Li S."/>
            <person name="Wang F."/>
            <person name="Zeng X."/>
            <person name="Gao L."/>
            <person name="Bartlett D.H."/>
            <person name="Yu J."/>
            <person name="Hu S."/>
            <person name="Xiao X."/>
        </authorList>
    </citation>
    <scope>NUCLEOTIDE SEQUENCE [LARGE SCALE GENOMIC DNA]</scope>
    <source>
        <strain evidence="5">WP3 / JCM 13877</strain>
    </source>
</reference>
<proteinExistence type="predicted"/>
<dbReference type="InterPro" id="IPR041698">
    <property type="entry name" value="Methyltransf_25"/>
</dbReference>
<dbReference type="EMBL" id="CP000472">
    <property type="protein sequence ID" value="ACJ29998.1"/>
    <property type="molecule type" value="Genomic_DNA"/>
</dbReference>
<dbReference type="STRING" id="225849.swp_3294"/>
<dbReference type="KEGG" id="swp:swp_3294"/>
<dbReference type="AlphaFoldDB" id="B8CRJ0"/>